<evidence type="ECO:0000313" key="4">
    <source>
        <dbReference type="Proteomes" id="UP000279259"/>
    </source>
</evidence>
<feature type="compositionally biased region" description="Polar residues" evidence="1">
    <location>
        <begin position="50"/>
        <end position="63"/>
    </location>
</feature>
<accession>A0A427YEJ6</accession>
<dbReference type="STRING" id="1890683.A0A427YEJ6"/>
<name>A0A427YEJ6_9TREE</name>
<organism evidence="3 4">
    <name type="scientific">Saitozyma podzolica</name>
    <dbReference type="NCBI Taxonomy" id="1890683"/>
    <lineage>
        <taxon>Eukaryota</taxon>
        <taxon>Fungi</taxon>
        <taxon>Dikarya</taxon>
        <taxon>Basidiomycota</taxon>
        <taxon>Agaricomycotina</taxon>
        <taxon>Tremellomycetes</taxon>
        <taxon>Tremellales</taxon>
        <taxon>Trimorphomycetaceae</taxon>
        <taxon>Saitozyma</taxon>
    </lineage>
</organism>
<evidence type="ECO:0000256" key="1">
    <source>
        <dbReference type="SAM" id="MobiDB-lite"/>
    </source>
</evidence>
<evidence type="ECO:0000313" key="3">
    <source>
        <dbReference type="EMBL" id="RSH89496.1"/>
    </source>
</evidence>
<dbReference type="OrthoDB" id="4062651at2759"/>
<dbReference type="SMART" id="SM00220">
    <property type="entry name" value="S_TKc"/>
    <property type="match status" value="1"/>
</dbReference>
<feature type="compositionally biased region" description="Low complexity" evidence="1">
    <location>
        <begin position="597"/>
        <end position="623"/>
    </location>
</feature>
<feature type="compositionally biased region" description="Pro residues" evidence="1">
    <location>
        <begin position="110"/>
        <end position="123"/>
    </location>
</feature>
<reference evidence="3 4" key="1">
    <citation type="submission" date="2018-11" db="EMBL/GenBank/DDBJ databases">
        <title>Genome sequence of Saitozyma podzolica DSM 27192.</title>
        <authorList>
            <person name="Aliyu H."/>
            <person name="Gorte O."/>
            <person name="Ochsenreither K."/>
        </authorList>
    </citation>
    <scope>NUCLEOTIDE SEQUENCE [LARGE SCALE GENOMIC DNA]</scope>
    <source>
        <strain evidence="3 4">DSM 27192</strain>
    </source>
</reference>
<dbReference type="InterPro" id="IPR008271">
    <property type="entry name" value="Ser/Thr_kinase_AS"/>
</dbReference>
<dbReference type="Pfam" id="PF00069">
    <property type="entry name" value="Pkinase"/>
    <property type="match status" value="1"/>
</dbReference>
<gene>
    <name evidence="3" type="ORF">EHS25_002046</name>
</gene>
<dbReference type="GO" id="GO:0004674">
    <property type="term" value="F:protein serine/threonine kinase activity"/>
    <property type="evidence" value="ECO:0007669"/>
    <property type="project" value="TreeGrafter"/>
</dbReference>
<dbReference type="PANTHER" id="PTHR44329">
    <property type="entry name" value="SERINE/THREONINE-PROTEIN KINASE TNNI3K-RELATED"/>
    <property type="match status" value="1"/>
</dbReference>
<dbReference type="Gene3D" id="1.10.510.10">
    <property type="entry name" value="Transferase(Phosphotransferase) domain 1"/>
    <property type="match status" value="1"/>
</dbReference>
<dbReference type="Proteomes" id="UP000279259">
    <property type="component" value="Unassembled WGS sequence"/>
</dbReference>
<feature type="region of interest" description="Disordered" evidence="1">
    <location>
        <begin position="500"/>
        <end position="548"/>
    </location>
</feature>
<sequence>MTAASSTSMGAMARIPSTTSRNDLFTTSWAPNVTPPKPLDDRPALATITADITNDSPKTSSFFDLSASIATPPPPPNLASATALATFASSSISPSPLSLSRASSLRTRIPPPLPLPLHLPEPSTPTGENDPLSPLHQSPSLTASTPALSSWQPPRPPSSDDVELRLIPEHTYLLGEGRYAQVFLAACRGDRRGKHPHMSASGEINTAGDGYARGSWHLCAAKRMAADRESQTMGLREAFFLGRLTNSAPRRRAISPLRSSSSAPHGSVYVVKLIAVKEDGERRASTHGRSASDVPATPKTLTRQRSSTFNALDDDHGLSSFPSLPSLGDAARDPPPQSLSRLVLLLEHAPLGTLDRALRTSPDLVGRQLWERWARQGAEALDWVHSKGVVHCDVKPGNLLLTHKLDLRLSDFGSSLLIHPNHPPTDGVGLGTLPFSPPELVDPNQSFSFPVDIFAFGATLYQCITGREPYRGSRAIEMMHHVRKGRLWVCEETERLARIGSSSESAAGSPYPSAWRDREDSGLRRAGSLRVPTSGHRPRLGRVSSAESLRASEDVVVSQSRHAPAGVKLWANWLSTDGQAPDPVTRLLAEVEDDTPRAAAVSRQASQRSGHSRQSSSSVSPTSPHTRDRAVELHLAELGVPYADGSPAMMFLDGRERVPEEIREAIRAMVSPAPEKRPAASELKRLWENLGVFEPDEAD</sequence>
<proteinExistence type="predicted"/>
<feature type="compositionally biased region" description="Polar residues" evidence="1">
    <location>
        <begin position="16"/>
        <end position="31"/>
    </location>
</feature>
<feature type="region of interest" description="Disordered" evidence="1">
    <location>
        <begin position="1"/>
        <end position="68"/>
    </location>
</feature>
<dbReference type="InterPro" id="IPR011009">
    <property type="entry name" value="Kinase-like_dom_sf"/>
</dbReference>
<dbReference type="GO" id="GO:0005524">
    <property type="term" value="F:ATP binding"/>
    <property type="evidence" value="ECO:0007669"/>
    <property type="project" value="InterPro"/>
</dbReference>
<dbReference type="AlphaFoldDB" id="A0A427YEJ6"/>
<dbReference type="InterPro" id="IPR000719">
    <property type="entry name" value="Prot_kinase_dom"/>
</dbReference>
<dbReference type="PROSITE" id="PS00108">
    <property type="entry name" value="PROTEIN_KINASE_ST"/>
    <property type="match status" value="1"/>
</dbReference>
<dbReference type="InterPro" id="IPR051681">
    <property type="entry name" value="Ser/Thr_Kinases-Pseudokinases"/>
</dbReference>
<feature type="compositionally biased region" description="Low complexity" evidence="1">
    <location>
        <begin position="1"/>
        <end position="13"/>
    </location>
</feature>
<feature type="compositionally biased region" description="Polar residues" evidence="1">
    <location>
        <begin position="135"/>
        <end position="152"/>
    </location>
</feature>
<feature type="region of interest" description="Disordered" evidence="1">
    <location>
        <begin position="110"/>
        <end position="162"/>
    </location>
</feature>
<dbReference type="PROSITE" id="PS50011">
    <property type="entry name" value="PROTEIN_KINASE_DOM"/>
    <property type="match status" value="1"/>
</dbReference>
<comment type="caution">
    <text evidence="3">The sequence shown here is derived from an EMBL/GenBank/DDBJ whole genome shotgun (WGS) entry which is preliminary data.</text>
</comment>
<protein>
    <recommendedName>
        <fullName evidence="2">Protein kinase domain-containing protein</fullName>
    </recommendedName>
</protein>
<evidence type="ECO:0000259" key="2">
    <source>
        <dbReference type="PROSITE" id="PS50011"/>
    </source>
</evidence>
<dbReference type="EMBL" id="RSCD01000013">
    <property type="protein sequence ID" value="RSH89496.1"/>
    <property type="molecule type" value="Genomic_DNA"/>
</dbReference>
<feature type="region of interest" description="Disordered" evidence="1">
    <location>
        <begin position="280"/>
        <end position="304"/>
    </location>
</feature>
<feature type="domain" description="Protein kinase" evidence="2">
    <location>
        <begin position="168"/>
        <end position="693"/>
    </location>
</feature>
<keyword evidence="4" id="KW-1185">Reference proteome</keyword>
<dbReference type="SUPFAM" id="SSF56112">
    <property type="entry name" value="Protein kinase-like (PK-like)"/>
    <property type="match status" value="1"/>
</dbReference>
<feature type="region of interest" description="Disordered" evidence="1">
    <location>
        <begin position="593"/>
        <end position="627"/>
    </location>
</feature>